<feature type="domain" description="ACT" evidence="2">
    <location>
        <begin position="67"/>
        <end position="141"/>
    </location>
</feature>
<reference evidence="3 4" key="2">
    <citation type="submission" date="2015-01" db="EMBL/GenBank/DDBJ databases">
        <title>Complete genome sequence of Pyrinomonas methylaliphatogenes type strain K22T.</title>
        <authorList>
            <person name="Lee K.C.Y."/>
            <person name="Power J.F."/>
            <person name="Dunfield P.F."/>
            <person name="Morgan X.C."/>
            <person name="Huttenhower C."/>
            <person name="Stott M.B."/>
        </authorList>
    </citation>
    <scope>NUCLEOTIDE SEQUENCE [LARGE SCALE GENOMIC DNA]</scope>
    <source>
        <strain evidence="3 4">K22</strain>
    </source>
</reference>
<evidence type="ECO:0000313" key="3">
    <source>
        <dbReference type="EMBL" id="CDM66487.1"/>
    </source>
</evidence>
<comment type="similarity">
    <text evidence="1">Belongs to the UPF0237 family.</text>
</comment>
<dbReference type="STRING" id="454194.PYK22_02517"/>
<dbReference type="SUPFAM" id="SSF55021">
    <property type="entry name" value="ACT-like"/>
    <property type="match status" value="1"/>
</dbReference>
<accession>A0A0B6X0H2</accession>
<protein>
    <recommendedName>
        <fullName evidence="1">UPF0237 protein PYK22_02517</fullName>
    </recommendedName>
</protein>
<dbReference type="Gene3D" id="3.30.70.260">
    <property type="match status" value="1"/>
</dbReference>
<sequence>MVDQDLIYRITRVIYENLGASVEAGKVERLVLDLYRAIEPSLVGDGRPITPQIETLPPARSSSDRLVISVFGVDRPGIVAAVARILAEAECNIIDINQTVVQGKFAMVLIADAARSRYSVQQLKERFRREGEALGVRIYAQREDIFNAMHRV</sequence>
<dbReference type="PROSITE" id="PS51671">
    <property type="entry name" value="ACT"/>
    <property type="match status" value="1"/>
</dbReference>
<proteinExistence type="inferred from homology"/>
<dbReference type="PANTHER" id="PTHR34875">
    <property type="entry name" value="UPF0237 PROTEIN MJ1558"/>
    <property type="match status" value="1"/>
</dbReference>
<organism evidence="3 4">
    <name type="scientific">Pyrinomonas methylaliphatogenes</name>
    <dbReference type="NCBI Taxonomy" id="454194"/>
    <lineage>
        <taxon>Bacteria</taxon>
        <taxon>Pseudomonadati</taxon>
        <taxon>Acidobacteriota</taxon>
        <taxon>Blastocatellia</taxon>
        <taxon>Blastocatellales</taxon>
        <taxon>Pyrinomonadaceae</taxon>
        <taxon>Pyrinomonas</taxon>
    </lineage>
</organism>
<dbReference type="InterPro" id="IPR045865">
    <property type="entry name" value="ACT-like_dom_sf"/>
</dbReference>
<dbReference type="CDD" id="cd04872">
    <property type="entry name" value="ACT_1ZPV"/>
    <property type="match status" value="1"/>
</dbReference>
<dbReference type="EMBL" id="CBXV010000008">
    <property type="protein sequence ID" value="CDM66487.1"/>
    <property type="molecule type" value="Genomic_DNA"/>
</dbReference>
<dbReference type="PANTHER" id="PTHR34875:SF6">
    <property type="entry name" value="UPF0237 PROTEIN MJ1558"/>
    <property type="match status" value="1"/>
</dbReference>
<dbReference type="OrthoDB" id="9803078at2"/>
<dbReference type="AlphaFoldDB" id="A0A0B6X0H2"/>
<gene>
    <name evidence="3" type="ORF">PYK22_02517</name>
</gene>
<evidence type="ECO:0000313" key="4">
    <source>
        <dbReference type="Proteomes" id="UP000031518"/>
    </source>
</evidence>
<evidence type="ECO:0000256" key="1">
    <source>
        <dbReference type="HAMAP-Rule" id="MF_01054"/>
    </source>
</evidence>
<keyword evidence="4" id="KW-1185">Reference proteome</keyword>
<dbReference type="InterPro" id="IPR002912">
    <property type="entry name" value="ACT_dom"/>
</dbReference>
<evidence type="ECO:0000259" key="2">
    <source>
        <dbReference type="PROSITE" id="PS51671"/>
    </source>
</evidence>
<dbReference type="HAMAP" id="MF_01054">
    <property type="entry name" value="UPF0237"/>
    <property type="match status" value="1"/>
</dbReference>
<dbReference type="NCBIfam" id="NF001220">
    <property type="entry name" value="PRK00194.1"/>
    <property type="match status" value="1"/>
</dbReference>
<dbReference type="Pfam" id="PF13740">
    <property type="entry name" value="ACT_6"/>
    <property type="match status" value="1"/>
</dbReference>
<name>A0A0B6X0H2_9BACT</name>
<dbReference type="InterPro" id="IPR050990">
    <property type="entry name" value="UPF0237/GcvR_regulator"/>
</dbReference>
<dbReference type="InterPro" id="IPR022986">
    <property type="entry name" value="UPF0237_ACT"/>
</dbReference>
<reference evidence="3 4" key="1">
    <citation type="submission" date="2013-12" db="EMBL/GenBank/DDBJ databases">
        <authorList>
            <person name="Stott M."/>
        </authorList>
    </citation>
    <scope>NUCLEOTIDE SEQUENCE [LARGE SCALE GENOMIC DNA]</scope>
    <source>
        <strain evidence="3 4">K22</strain>
    </source>
</reference>
<dbReference type="Proteomes" id="UP000031518">
    <property type="component" value="Unassembled WGS sequence"/>
</dbReference>